<dbReference type="InterPro" id="IPR048428">
    <property type="entry name" value="YobI-NTPase"/>
</dbReference>
<reference evidence="3" key="1">
    <citation type="submission" date="2023-09" db="EMBL/GenBank/DDBJ databases">
        <title>Arcobacter tbilisiensis sp. nov. isolated from chicken meat in Tbilisi, Georgia.</title>
        <authorList>
            <person name="Matthias R."/>
            <person name="Zautner A.E."/>
        </authorList>
    </citation>
    <scope>NUCLEOTIDE SEQUENCE</scope>
    <source>
        <strain evidence="3">LEO 52</strain>
    </source>
</reference>
<name>A0AA96DJR9_9BACT</name>
<gene>
    <name evidence="3" type="ORF">RMQ68_07830</name>
</gene>
<keyword evidence="1" id="KW-0472">Membrane</keyword>
<dbReference type="SUPFAM" id="SSF52540">
    <property type="entry name" value="P-loop containing nucleoside triphosphate hydrolases"/>
    <property type="match status" value="1"/>
</dbReference>
<evidence type="ECO:0000313" key="3">
    <source>
        <dbReference type="EMBL" id="WNL29278.1"/>
    </source>
</evidence>
<protein>
    <recommendedName>
        <fullName evidence="2">YobI-like P-loop NTPase domain-containing protein</fullName>
    </recommendedName>
</protein>
<proteinExistence type="predicted"/>
<dbReference type="EMBL" id="CP134854">
    <property type="protein sequence ID" value="WNL29278.1"/>
    <property type="molecule type" value="Genomic_DNA"/>
</dbReference>
<keyword evidence="1" id="KW-1133">Transmembrane helix</keyword>
<organism evidence="3">
    <name type="scientific">Arcobacter sp. AZ-2023</name>
    <dbReference type="NCBI Taxonomy" id="3074453"/>
    <lineage>
        <taxon>Bacteria</taxon>
        <taxon>Pseudomonadati</taxon>
        <taxon>Campylobacterota</taxon>
        <taxon>Epsilonproteobacteria</taxon>
        <taxon>Campylobacterales</taxon>
        <taxon>Arcobacteraceae</taxon>
        <taxon>Arcobacter</taxon>
    </lineage>
</organism>
<dbReference type="AlphaFoldDB" id="A0AA96DJR9"/>
<evidence type="ECO:0000259" key="2">
    <source>
        <dbReference type="Pfam" id="PF20693"/>
    </source>
</evidence>
<dbReference type="InterPro" id="IPR027417">
    <property type="entry name" value="P-loop_NTPase"/>
</dbReference>
<evidence type="ECO:0000256" key="1">
    <source>
        <dbReference type="SAM" id="Phobius"/>
    </source>
</evidence>
<feature type="domain" description="YobI-like P-loop NTPase" evidence="2">
    <location>
        <begin position="59"/>
        <end position="434"/>
    </location>
</feature>
<feature type="transmembrane region" description="Helical" evidence="1">
    <location>
        <begin position="205"/>
        <end position="225"/>
    </location>
</feature>
<dbReference type="Pfam" id="PF20693">
    <property type="entry name" value="YobI-ATPase"/>
    <property type="match status" value="1"/>
</dbReference>
<sequence length="1266" mass="151524">MKRNSIFYKKYLLNLIKKYLNTKKRILNKIKKFNHKDNILKNIKIYELTPTNQINDYTYLEYLEAAINKKNITNIALSGPYGSGKSSILKAFENMKNKNSIYEIVKEKVMFKTKNKVLNISLATFKDDDGKVLTQEEYKSIEKSILQQMLYSVEPSEIANSRFKRIKANKYLVLKTISFFVWIISLIELFSPFTLIYHFYNNYDFTYIFATIFLIGSLFILKVLLDKLPNIQISKFIIQDQEISFSGESQKSILNEHIDEIIYFFDKTKYNIVIIEDLDRFDNIEIFIKLREINIILNKKKNKRKVSFIYAIKDDIFTDKDRTKFFDYIIPVVPFINSSNSFKKLTDLLEQENLLNKKHTKDFKKINARFIKDISIYINDMRFLTNVFNEFIQYTNKLSKEIDLDYNHLFAMALYKNYKPNDFAKLHNNEGIIYSIFSNDYKNDILSNITFELESKIQELTEKIESINSNTVSSIEELNSIYLYYLMDHLKEDITHLYINHKEYTIYQIIKNHFNLLTEEKDSITYKTLNSYTYNRTISFKNLENLVDKNYQYEYKKNSIVLKQNNEIESLKLNREKSIKELNKIRSSSISNLLYKNNIPQDMVLNNKILNKYLKNQQLTDITEDHLLLYLLRYGYINENYFKYISYYHAGQETPNDINFILNIQRNGQALDYNLELSSFDYILDELSNNIFYFSNPSILNYSLIYYLLNENKTVSSKIKNIFESIETFMLFISSDLSKYFEFVENYINKYNDNSILKYLMYKNDLLWDFIYLNSQLSKDKKDLIFYKILNLNYESYQDKFNILNKIDLNGNLESYIKSTTNFNKFTNNIIDMKFFKYFLIKKQIKFKQINDFYYENENFNFIYENNLYEINFEWINKILYHVPISHLMEKNYTSIINSNRNHLISNINSNINKYVECILLQCEIIKDYEIDIIYLLNSNILENILKYEIVNKMTTIISDINKVNNFSWEYLLEKQKIEPSANNIKACIENKDLDNIIIQRYINNLTIYTKIFNSKCKYTNEDIDNFRFEDIMFDSENINPNVFEAFLTSIDTIYSDFFEDQSKDFLSIIIKMKKVETNINTYIYLINQNYISLAIKLLENNPYILIENFALFNLSSEILMNLIKSNNLNNNQKISLLNFSNTNNISGYQDIIEILYNLKIENFKLLKNEFFDILLCSILEENKKIELFLQYNFKSREEVTKYLLNINHNFESLTKLSTKKLKIKKTEFLLKLISKLNNINYISSFKEHKYDIEINTFRTNKDIFI</sequence>
<keyword evidence="1" id="KW-0812">Transmembrane</keyword>
<feature type="transmembrane region" description="Helical" evidence="1">
    <location>
        <begin position="172"/>
        <end position="199"/>
    </location>
</feature>
<accession>A0AA96DJR9</accession>